<comment type="caution">
    <text evidence="2">The sequence shown here is derived from an EMBL/GenBank/DDBJ whole genome shotgun (WGS) entry which is preliminary data.</text>
</comment>
<proteinExistence type="predicted"/>
<dbReference type="InterPro" id="IPR001387">
    <property type="entry name" value="Cro/C1-type_HTH"/>
</dbReference>
<evidence type="ECO:0000313" key="3">
    <source>
        <dbReference type="Proteomes" id="UP001207605"/>
    </source>
</evidence>
<dbReference type="CDD" id="cd00093">
    <property type="entry name" value="HTH_XRE"/>
    <property type="match status" value="1"/>
</dbReference>
<dbReference type="EMBL" id="JAOQJV010000016">
    <property type="protein sequence ID" value="MCU6700693.1"/>
    <property type="molecule type" value="Genomic_DNA"/>
</dbReference>
<protein>
    <submittedName>
        <fullName evidence="2">Helix-turn-helix domain-containing protein</fullName>
    </submittedName>
</protein>
<evidence type="ECO:0000259" key="1">
    <source>
        <dbReference type="PROSITE" id="PS50943"/>
    </source>
</evidence>
<reference evidence="2 3" key="1">
    <citation type="journal article" date="2021" name="ISME Commun">
        <title>Automated analysis of genomic sequences facilitates high-throughput and comprehensive description of bacteria.</title>
        <authorList>
            <person name="Hitch T.C.A."/>
        </authorList>
    </citation>
    <scope>NUCLEOTIDE SEQUENCE [LARGE SCALE GENOMIC DNA]</scope>
    <source>
        <strain evidence="2 3">Sanger_02</strain>
    </source>
</reference>
<dbReference type="SUPFAM" id="SSF47413">
    <property type="entry name" value="lambda repressor-like DNA-binding domains"/>
    <property type="match status" value="1"/>
</dbReference>
<feature type="domain" description="HTH cro/C1-type" evidence="1">
    <location>
        <begin position="14"/>
        <end position="68"/>
    </location>
</feature>
<accession>A0ABT2S8A3</accession>
<gene>
    <name evidence="2" type="ORF">OCV65_10680</name>
</gene>
<organism evidence="2 3">
    <name type="scientific">Dorea ammoniilytica</name>
    <dbReference type="NCBI Taxonomy" id="2981788"/>
    <lineage>
        <taxon>Bacteria</taxon>
        <taxon>Bacillati</taxon>
        <taxon>Bacillota</taxon>
        <taxon>Clostridia</taxon>
        <taxon>Lachnospirales</taxon>
        <taxon>Lachnospiraceae</taxon>
        <taxon>Dorea</taxon>
    </lineage>
</organism>
<dbReference type="Gene3D" id="1.10.260.40">
    <property type="entry name" value="lambda repressor-like DNA-binding domains"/>
    <property type="match status" value="1"/>
</dbReference>
<name>A0ABT2S8A3_9FIRM</name>
<dbReference type="Proteomes" id="UP001207605">
    <property type="component" value="Unassembled WGS sequence"/>
</dbReference>
<keyword evidence="3" id="KW-1185">Reference proteome</keyword>
<sequence>MTISECNSPVAENIQQIIRENGLKQIYIAEKAGYTAQMLNNMLVGRKVIKVCDVIRICMALGVDANTLYKIEKGEA</sequence>
<dbReference type="InterPro" id="IPR010982">
    <property type="entry name" value="Lambda_DNA-bd_dom_sf"/>
</dbReference>
<evidence type="ECO:0000313" key="2">
    <source>
        <dbReference type="EMBL" id="MCU6700693.1"/>
    </source>
</evidence>
<dbReference type="PROSITE" id="PS50943">
    <property type="entry name" value="HTH_CROC1"/>
    <property type="match status" value="1"/>
</dbReference>
<dbReference type="Pfam" id="PF01381">
    <property type="entry name" value="HTH_3"/>
    <property type="match status" value="1"/>
</dbReference>
<dbReference type="RefSeq" id="WP_262582041.1">
    <property type="nucleotide sequence ID" value="NZ_JAOQJV010000016.1"/>
</dbReference>
<dbReference type="SMART" id="SM00530">
    <property type="entry name" value="HTH_XRE"/>
    <property type="match status" value="1"/>
</dbReference>